<proteinExistence type="predicted"/>
<protein>
    <submittedName>
        <fullName evidence="1">Uncharacterized protein</fullName>
    </submittedName>
</protein>
<dbReference type="AlphaFoldDB" id="A0AAF0UMV1"/>
<keyword evidence="2" id="KW-1185">Reference proteome</keyword>
<reference evidence="1" key="1">
    <citation type="submission" date="2023-08" db="EMBL/GenBank/DDBJ databases">
        <title>A de novo genome assembly of Solanum verrucosum Schlechtendal, a Mexican diploid species geographically isolated from the other diploid A-genome species in potato relatives.</title>
        <authorList>
            <person name="Hosaka K."/>
        </authorList>
    </citation>
    <scope>NUCLEOTIDE SEQUENCE</scope>
    <source>
        <tissue evidence="1">Young leaves</tissue>
    </source>
</reference>
<dbReference type="EMBL" id="CP133620">
    <property type="protein sequence ID" value="WMV48351.1"/>
    <property type="molecule type" value="Genomic_DNA"/>
</dbReference>
<dbReference type="Proteomes" id="UP001234989">
    <property type="component" value="Chromosome 9"/>
</dbReference>
<organism evidence="1 2">
    <name type="scientific">Solanum verrucosum</name>
    <dbReference type="NCBI Taxonomy" id="315347"/>
    <lineage>
        <taxon>Eukaryota</taxon>
        <taxon>Viridiplantae</taxon>
        <taxon>Streptophyta</taxon>
        <taxon>Embryophyta</taxon>
        <taxon>Tracheophyta</taxon>
        <taxon>Spermatophyta</taxon>
        <taxon>Magnoliopsida</taxon>
        <taxon>eudicotyledons</taxon>
        <taxon>Gunneridae</taxon>
        <taxon>Pentapetalae</taxon>
        <taxon>asterids</taxon>
        <taxon>lamiids</taxon>
        <taxon>Solanales</taxon>
        <taxon>Solanaceae</taxon>
        <taxon>Solanoideae</taxon>
        <taxon>Solaneae</taxon>
        <taxon>Solanum</taxon>
    </lineage>
</organism>
<name>A0AAF0UMV1_SOLVR</name>
<evidence type="ECO:0000313" key="2">
    <source>
        <dbReference type="Proteomes" id="UP001234989"/>
    </source>
</evidence>
<accession>A0AAF0UMV1</accession>
<evidence type="ECO:0000313" key="1">
    <source>
        <dbReference type="EMBL" id="WMV48351.1"/>
    </source>
</evidence>
<gene>
    <name evidence="1" type="ORF">MTR67_041736</name>
</gene>
<sequence>MVCLSISDGDGDGDSFPQLEVLHIREPDGLSEVTCRDDVSMPKLKKLLLIIDSNVRLSVSERLAKLRISMCQQMQSLVESIF</sequence>